<gene>
    <name evidence="1" type="ORF">GWC95_05060</name>
</gene>
<accession>A0ABW9ZVN5</accession>
<proteinExistence type="predicted"/>
<sequence>MKKSKYIELVLITAALASCNQSKPKSDWEENTNLHVRSDSTAPYTRVHRQYHGNGIGTALLWYYAFRPYGNYYNGRYNHAGYYSGAIGAASNIGSNAFKGAVTRGGFGKGGFSVGG</sequence>
<dbReference type="Proteomes" id="UP000753802">
    <property type="component" value="Unassembled WGS sequence"/>
</dbReference>
<organism evidence="1 2">
    <name type="scientific">Sediminibacterium roseum</name>
    <dbReference type="NCBI Taxonomy" id="1978412"/>
    <lineage>
        <taxon>Bacteria</taxon>
        <taxon>Pseudomonadati</taxon>
        <taxon>Bacteroidota</taxon>
        <taxon>Chitinophagia</taxon>
        <taxon>Chitinophagales</taxon>
        <taxon>Chitinophagaceae</taxon>
        <taxon>Sediminibacterium</taxon>
    </lineage>
</organism>
<dbReference type="PROSITE" id="PS51257">
    <property type="entry name" value="PROKAR_LIPOPROTEIN"/>
    <property type="match status" value="1"/>
</dbReference>
<reference evidence="1 2" key="1">
    <citation type="submission" date="2020-01" db="EMBL/GenBank/DDBJ databases">
        <title>Genome analysis.</title>
        <authorList>
            <person name="Wu S."/>
            <person name="Wang G."/>
        </authorList>
    </citation>
    <scope>NUCLEOTIDE SEQUENCE [LARGE SCALE GENOMIC DNA]</scope>
    <source>
        <strain evidence="1 2">SYL130</strain>
    </source>
</reference>
<evidence type="ECO:0000313" key="1">
    <source>
        <dbReference type="EMBL" id="NCI49283.1"/>
    </source>
</evidence>
<comment type="caution">
    <text evidence="1">The sequence shown here is derived from an EMBL/GenBank/DDBJ whole genome shotgun (WGS) entry which is preliminary data.</text>
</comment>
<evidence type="ECO:0000313" key="2">
    <source>
        <dbReference type="Proteomes" id="UP000753802"/>
    </source>
</evidence>
<name>A0ABW9ZVN5_9BACT</name>
<dbReference type="EMBL" id="JAACJS010000006">
    <property type="protein sequence ID" value="NCI49283.1"/>
    <property type="molecule type" value="Genomic_DNA"/>
</dbReference>
<protein>
    <submittedName>
        <fullName evidence="1">Uncharacterized protein</fullName>
    </submittedName>
</protein>
<keyword evidence="2" id="KW-1185">Reference proteome</keyword>
<dbReference type="RefSeq" id="WP_161817612.1">
    <property type="nucleotide sequence ID" value="NZ_JAACJS010000006.1"/>
</dbReference>